<dbReference type="Gene3D" id="3.40.50.720">
    <property type="entry name" value="NAD(P)-binding Rossmann-like Domain"/>
    <property type="match status" value="1"/>
</dbReference>
<evidence type="ECO:0000313" key="4">
    <source>
        <dbReference type="Proteomes" id="UP000295554"/>
    </source>
</evidence>
<dbReference type="SUPFAM" id="SSF51735">
    <property type="entry name" value="NAD(P)-binding Rossmann-fold domains"/>
    <property type="match status" value="1"/>
</dbReference>
<dbReference type="PANTHER" id="PTHR42760">
    <property type="entry name" value="SHORT-CHAIN DEHYDROGENASES/REDUCTASES FAMILY MEMBER"/>
    <property type="match status" value="1"/>
</dbReference>
<comment type="similarity">
    <text evidence="1 2">Belongs to the short-chain dehydrogenases/reductases (SDR) family.</text>
</comment>
<dbReference type="EMBL" id="SMSE01000002">
    <property type="protein sequence ID" value="TDG13728.1"/>
    <property type="molecule type" value="Genomic_DNA"/>
</dbReference>
<comment type="caution">
    <text evidence="3">The sequence shown here is derived from an EMBL/GenBank/DDBJ whole genome shotgun (WGS) entry which is preliminary data.</text>
</comment>
<dbReference type="InterPro" id="IPR036291">
    <property type="entry name" value="NAD(P)-bd_dom_sf"/>
</dbReference>
<dbReference type="GO" id="GO:0016616">
    <property type="term" value="F:oxidoreductase activity, acting on the CH-OH group of donors, NAD or NADP as acceptor"/>
    <property type="evidence" value="ECO:0007669"/>
    <property type="project" value="TreeGrafter"/>
</dbReference>
<gene>
    <name evidence="3" type="ORF">E2F43_09430</name>
</gene>
<organism evidence="3 4">
    <name type="scientific">Seongchinamella unica</name>
    <dbReference type="NCBI Taxonomy" id="2547392"/>
    <lineage>
        <taxon>Bacteria</taxon>
        <taxon>Pseudomonadati</taxon>
        <taxon>Pseudomonadota</taxon>
        <taxon>Gammaproteobacteria</taxon>
        <taxon>Cellvibrionales</taxon>
        <taxon>Halieaceae</taxon>
        <taxon>Seongchinamella</taxon>
    </lineage>
</organism>
<reference evidence="3 4" key="1">
    <citation type="submission" date="2019-03" db="EMBL/GenBank/DDBJ databases">
        <title>Seongchinamella monodicae gen. nov., sp. nov., a novel member of the Gammaproteobacteria isolated from a tidal mudflat of beach.</title>
        <authorList>
            <person name="Yang H.G."/>
            <person name="Kang J.W."/>
            <person name="Lee S.D."/>
        </authorList>
    </citation>
    <scope>NUCLEOTIDE SEQUENCE [LARGE SCALE GENOMIC DNA]</scope>
    <source>
        <strain evidence="3 4">GH4-78</strain>
    </source>
</reference>
<protein>
    <submittedName>
        <fullName evidence="3">SDR family NAD(P)-dependent oxidoreductase</fullName>
    </submittedName>
</protein>
<name>A0A4R5LS49_9GAMM</name>
<dbReference type="GO" id="GO:0030497">
    <property type="term" value="P:fatty acid elongation"/>
    <property type="evidence" value="ECO:0007669"/>
    <property type="project" value="TreeGrafter"/>
</dbReference>
<dbReference type="OrthoDB" id="9810935at2"/>
<proteinExistence type="inferred from homology"/>
<dbReference type="InterPro" id="IPR002347">
    <property type="entry name" value="SDR_fam"/>
</dbReference>
<evidence type="ECO:0000256" key="2">
    <source>
        <dbReference type="RuleBase" id="RU000363"/>
    </source>
</evidence>
<evidence type="ECO:0000313" key="3">
    <source>
        <dbReference type="EMBL" id="TDG13728.1"/>
    </source>
</evidence>
<dbReference type="Pfam" id="PF00106">
    <property type="entry name" value="adh_short"/>
    <property type="match status" value="1"/>
</dbReference>
<dbReference type="PRINTS" id="PR00080">
    <property type="entry name" value="SDRFAMILY"/>
</dbReference>
<keyword evidence="4" id="KW-1185">Reference proteome</keyword>
<dbReference type="AlphaFoldDB" id="A0A4R5LS49"/>
<dbReference type="Proteomes" id="UP000295554">
    <property type="component" value="Unassembled WGS sequence"/>
</dbReference>
<dbReference type="PRINTS" id="PR00081">
    <property type="entry name" value="GDHRDH"/>
</dbReference>
<accession>A0A4R5LS49</accession>
<dbReference type="PANTHER" id="PTHR42760:SF135">
    <property type="entry name" value="BLL7886 PROTEIN"/>
    <property type="match status" value="1"/>
</dbReference>
<evidence type="ECO:0000256" key="1">
    <source>
        <dbReference type="ARBA" id="ARBA00006484"/>
    </source>
</evidence>
<sequence length="305" mass="32218">MLVVQLIGPGGRLQRRPGVYLLGRSGMGELDGRVAFITGASRGIGRAIAMRFAAEGAAVVLCASRLGAHGELEGTLQGTVDAIVSTGGRAAPLACDLSDPDARSDLIARASEHFGAVDVLVNNAARADYELPSMNASSSRNRVFDLNVNVPIELLQQALPGMREKGGGWCLNISSRTAERVEPPYPDSKMAAHVIGPYGASKAALNRYTQALADELADENIFVNALAPNNIVLTSVGEAVEAIARRRPDMVEPVEMMAEAALELCTARHVGEVVYSRNIVHATGRELHDLSGRNVIGDAFTPVGL</sequence>